<keyword evidence="5 7" id="KW-1133">Transmembrane helix</keyword>
<dbReference type="SUPFAM" id="SSF161098">
    <property type="entry name" value="MetI-like"/>
    <property type="match status" value="1"/>
</dbReference>
<dbReference type="AlphaFoldDB" id="A0A426DBL9"/>
<dbReference type="Proteomes" id="UP000274920">
    <property type="component" value="Unassembled WGS sequence"/>
</dbReference>
<feature type="transmembrane region" description="Helical" evidence="7">
    <location>
        <begin position="211"/>
        <end position="233"/>
    </location>
</feature>
<evidence type="ECO:0000256" key="7">
    <source>
        <dbReference type="RuleBase" id="RU363032"/>
    </source>
</evidence>
<evidence type="ECO:0000313" key="10">
    <source>
        <dbReference type="Proteomes" id="UP000274920"/>
    </source>
</evidence>
<feature type="transmembrane region" description="Helical" evidence="7">
    <location>
        <begin position="72"/>
        <end position="96"/>
    </location>
</feature>
<feature type="transmembrane region" description="Helical" evidence="7">
    <location>
        <begin position="102"/>
        <end position="123"/>
    </location>
</feature>
<dbReference type="EMBL" id="RHJS01000002">
    <property type="protein sequence ID" value="RRK30210.1"/>
    <property type="molecule type" value="Genomic_DNA"/>
</dbReference>
<dbReference type="InterPro" id="IPR000515">
    <property type="entry name" value="MetI-like"/>
</dbReference>
<gene>
    <name evidence="9" type="ORF">EBB54_01580</name>
</gene>
<reference evidence="9" key="1">
    <citation type="submission" date="2018-10" db="EMBL/GenBank/DDBJ databases">
        <title>Schaedlerella arabinophila gen. nov. sp. nov., isolated from the mouse intestinal tract and comparative analysis with the genome of the closely related altered Schaedler flora strain ASF502.</title>
        <authorList>
            <person name="Miyake S."/>
            <person name="Soh M."/>
            <person name="Seedorf H."/>
        </authorList>
    </citation>
    <scope>NUCLEOTIDE SEQUENCE [LARGE SCALE GENOMIC DNA]</scope>
    <source>
        <strain evidence="9">DSM 106076</strain>
    </source>
</reference>
<keyword evidence="2 7" id="KW-0813">Transport</keyword>
<evidence type="ECO:0000256" key="2">
    <source>
        <dbReference type="ARBA" id="ARBA00022448"/>
    </source>
</evidence>
<dbReference type="PANTHER" id="PTHR30193:SF37">
    <property type="entry name" value="INNER MEMBRANE ABC TRANSPORTER PERMEASE PROTEIN YCJO"/>
    <property type="match status" value="1"/>
</dbReference>
<proteinExistence type="inferred from homology"/>
<organism evidence="9 10">
    <name type="scientific">Schaedlerella arabinosiphila</name>
    <dbReference type="NCBI Taxonomy" id="2044587"/>
    <lineage>
        <taxon>Bacteria</taxon>
        <taxon>Bacillati</taxon>
        <taxon>Bacillota</taxon>
        <taxon>Clostridia</taxon>
        <taxon>Lachnospirales</taxon>
        <taxon>Lachnospiraceae</taxon>
        <taxon>Schaedlerella</taxon>
    </lineage>
</organism>
<feature type="transmembrane region" description="Helical" evidence="7">
    <location>
        <begin position="12"/>
        <end position="28"/>
    </location>
</feature>
<name>A0A426DBL9_9FIRM</name>
<dbReference type="CDD" id="cd06261">
    <property type="entry name" value="TM_PBP2"/>
    <property type="match status" value="1"/>
</dbReference>
<feature type="transmembrane region" description="Helical" evidence="7">
    <location>
        <begin position="259"/>
        <end position="284"/>
    </location>
</feature>
<dbReference type="GO" id="GO:0005886">
    <property type="term" value="C:plasma membrane"/>
    <property type="evidence" value="ECO:0007669"/>
    <property type="project" value="UniProtKB-SubCell"/>
</dbReference>
<dbReference type="InterPro" id="IPR035906">
    <property type="entry name" value="MetI-like_sf"/>
</dbReference>
<comment type="subcellular location">
    <subcellularLocation>
        <location evidence="1 7">Cell membrane</location>
        <topology evidence="1 7">Multi-pass membrane protein</topology>
    </subcellularLocation>
</comment>
<dbReference type="GO" id="GO:0055085">
    <property type="term" value="P:transmembrane transport"/>
    <property type="evidence" value="ECO:0007669"/>
    <property type="project" value="InterPro"/>
</dbReference>
<comment type="caution">
    <text evidence="9">The sequence shown here is derived from an EMBL/GenBank/DDBJ whole genome shotgun (WGS) entry which is preliminary data.</text>
</comment>
<feature type="transmembrane region" description="Helical" evidence="7">
    <location>
        <begin position="154"/>
        <end position="175"/>
    </location>
</feature>
<dbReference type="InterPro" id="IPR051393">
    <property type="entry name" value="ABC_transporter_permease"/>
</dbReference>
<evidence type="ECO:0000259" key="8">
    <source>
        <dbReference type="PROSITE" id="PS50928"/>
    </source>
</evidence>
<sequence>MRKILSNKQAIVLFMLPTMLLIAVFVVIPIAMSVYYSLLDWDGIGAGIFVGLRNYKEMFLDTRFVNSVKNSLLYAALSLCLQIPFSLFLAIVVANVSRGEKFYRTTFFIPVIISSVVIGQLWQKIYNGDYGLLNALLGMFGFAGQDWLGQESTALMAAFIPNLWQYVGYHMLIMYAGIKSISPDICEAAKIDGANRVQIAFKITIPLLKPILQVCVTFSLIGALKIFDLIYVLTGGGPFFSTEVPTIYMYKTVFDSFNYGYGSAISIFVILECLLLTVVLRTFFRDKEEA</sequence>
<keyword evidence="10" id="KW-1185">Reference proteome</keyword>
<keyword evidence="4 7" id="KW-0812">Transmembrane</keyword>
<protein>
    <submittedName>
        <fullName evidence="9">Sugar ABC transporter permease</fullName>
    </submittedName>
</protein>
<comment type="similarity">
    <text evidence="7">Belongs to the binding-protein-dependent transport system permease family.</text>
</comment>
<evidence type="ECO:0000256" key="6">
    <source>
        <dbReference type="ARBA" id="ARBA00023136"/>
    </source>
</evidence>
<dbReference type="PROSITE" id="PS50928">
    <property type="entry name" value="ABC_TM1"/>
    <property type="match status" value="1"/>
</dbReference>
<evidence type="ECO:0000256" key="4">
    <source>
        <dbReference type="ARBA" id="ARBA00022692"/>
    </source>
</evidence>
<dbReference type="PANTHER" id="PTHR30193">
    <property type="entry name" value="ABC TRANSPORTER PERMEASE PROTEIN"/>
    <property type="match status" value="1"/>
</dbReference>
<dbReference type="RefSeq" id="WP_125126061.1">
    <property type="nucleotide sequence ID" value="NZ_RHJS01000002.1"/>
</dbReference>
<dbReference type="Pfam" id="PF00528">
    <property type="entry name" value="BPD_transp_1"/>
    <property type="match status" value="1"/>
</dbReference>
<dbReference type="Gene3D" id="1.10.3720.10">
    <property type="entry name" value="MetI-like"/>
    <property type="match status" value="1"/>
</dbReference>
<feature type="domain" description="ABC transmembrane type-1" evidence="8">
    <location>
        <begin position="68"/>
        <end position="280"/>
    </location>
</feature>
<keyword evidence="3" id="KW-1003">Cell membrane</keyword>
<evidence type="ECO:0000256" key="5">
    <source>
        <dbReference type="ARBA" id="ARBA00022989"/>
    </source>
</evidence>
<evidence type="ECO:0000256" key="3">
    <source>
        <dbReference type="ARBA" id="ARBA00022475"/>
    </source>
</evidence>
<accession>A0A426DBL9</accession>
<evidence type="ECO:0000256" key="1">
    <source>
        <dbReference type="ARBA" id="ARBA00004651"/>
    </source>
</evidence>
<keyword evidence="6 7" id="KW-0472">Membrane</keyword>
<evidence type="ECO:0000313" key="9">
    <source>
        <dbReference type="EMBL" id="RRK30210.1"/>
    </source>
</evidence>